<dbReference type="InterPro" id="IPR026960">
    <property type="entry name" value="RVT-Znf"/>
</dbReference>
<dbReference type="PANTHER" id="PTHR33116:SF86">
    <property type="entry name" value="REVERSE TRANSCRIPTASE DOMAIN-CONTAINING PROTEIN"/>
    <property type="match status" value="1"/>
</dbReference>
<evidence type="ECO:0000259" key="1">
    <source>
        <dbReference type="Pfam" id="PF13966"/>
    </source>
</evidence>
<dbReference type="AlphaFoldDB" id="A0A9D3VGD7"/>
<feature type="domain" description="Reverse transcriptase zinc-binding" evidence="1">
    <location>
        <begin position="139"/>
        <end position="209"/>
    </location>
</feature>
<accession>A0A9D3VGD7</accession>
<comment type="caution">
    <text evidence="2">The sequence shown here is derived from an EMBL/GenBank/DDBJ whole genome shotgun (WGS) entry which is preliminary data.</text>
</comment>
<dbReference type="EMBL" id="JAIQCV010000007">
    <property type="protein sequence ID" value="KAH1082473.1"/>
    <property type="molecule type" value="Genomic_DNA"/>
</dbReference>
<organism evidence="2 3">
    <name type="scientific">Gossypium stocksii</name>
    <dbReference type="NCBI Taxonomy" id="47602"/>
    <lineage>
        <taxon>Eukaryota</taxon>
        <taxon>Viridiplantae</taxon>
        <taxon>Streptophyta</taxon>
        <taxon>Embryophyta</taxon>
        <taxon>Tracheophyta</taxon>
        <taxon>Spermatophyta</taxon>
        <taxon>Magnoliopsida</taxon>
        <taxon>eudicotyledons</taxon>
        <taxon>Gunneridae</taxon>
        <taxon>Pentapetalae</taxon>
        <taxon>rosids</taxon>
        <taxon>malvids</taxon>
        <taxon>Malvales</taxon>
        <taxon>Malvaceae</taxon>
        <taxon>Malvoideae</taxon>
        <taxon>Gossypium</taxon>
    </lineage>
</organism>
<dbReference type="OrthoDB" id="995925at2759"/>
<sequence>MLSWKKLCQPKGMGGLRFRDFHLFNMALLGRQVWRLINNRYTLCYKVLSSKYFLTWNIFNPKKVDRSSFTWRSIAAAVRVLKDRFVWQVGCGNHINIRTDNWGMEGLNGEAIKSNLVRELYGQDLGEKICVLPIGDENHNDRMVFWRVIWKLDTLPKIRVFTWLVGHEILPTKVKIASIHSGLNQGCPRCGAELETLVHALKDCPISKATLMIGGLDSSILTKEYDSGIDWLEDMLRILDKKAMADFMTTLWNCWNNRDNIVFRGREDKAMDVWNKACMLRKDFRIHNWLNVLILSAQVVDRKWAKPPKNCIKINFGTSIGNNRTGFGVIVRDDMALFWVEVVALKMYSCGGFFIKITAKIN</sequence>
<evidence type="ECO:0000313" key="3">
    <source>
        <dbReference type="Proteomes" id="UP000828251"/>
    </source>
</evidence>
<keyword evidence="3" id="KW-1185">Reference proteome</keyword>
<dbReference type="Proteomes" id="UP000828251">
    <property type="component" value="Unassembled WGS sequence"/>
</dbReference>
<protein>
    <recommendedName>
        <fullName evidence="1">Reverse transcriptase zinc-binding domain-containing protein</fullName>
    </recommendedName>
</protein>
<name>A0A9D3VGD7_9ROSI</name>
<dbReference type="Pfam" id="PF13966">
    <property type="entry name" value="zf-RVT"/>
    <property type="match status" value="1"/>
</dbReference>
<dbReference type="PANTHER" id="PTHR33116">
    <property type="entry name" value="REVERSE TRANSCRIPTASE ZINC-BINDING DOMAIN-CONTAINING PROTEIN-RELATED-RELATED"/>
    <property type="match status" value="1"/>
</dbReference>
<evidence type="ECO:0000313" key="2">
    <source>
        <dbReference type="EMBL" id="KAH1082473.1"/>
    </source>
</evidence>
<reference evidence="2 3" key="1">
    <citation type="journal article" date="2021" name="Plant Biotechnol. J.">
        <title>Multi-omics assisted identification of the key and species-specific regulatory components of drought-tolerant mechanisms in Gossypium stocksii.</title>
        <authorList>
            <person name="Yu D."/>
            <person name="Ke L."/>
            <person name="Zhang D."/>
            <person name="Wu Y."/>
            <person name="Sun Y."/>
            <person name="Mei J."/>
            <person name="Sun J."/>
            <person name="Sun Y."/>
        </authorList>
    </citation>
    <scope>NUCLEOTIDE SEQUENCE [LARGE SCALE GENOMIC DNA]</scope>
    <source>
        <strain evidence="3">cv. E1</strain>
        <tissue evidence="2">Leaf</tissue>
    </source>
</reference>
<gene>
    <name evidence="2" type="ORF">J1N35_022234</name>
</gene>
<proteinExistence type="predicted"/>